<dbReference type="Pfam" id="PF07690">
    <property type="entry name" value="MFS_1"/>
    <property type="match status" value="1"/>
</dbReference>
<feature type="transmembrane region" description="Helical" evidence="4">
    <location>
        <begin position="260"/>
        <end position="281"/>
    </location>
</feature>
<keyword evidence="7" id="KW-1185">Reference proteome</keyword>
<name>A0A521EHH1_SACCC</name>
<dbReference type="PANTHER" id="PTHR11360">
    <property type="entry name" value="MONOCARBOXYLATE TRANSPORTER"/>
    <property type="match status" value="1"/>
</dbReference>
<feature type="transmembrane region" description="Helical" evidence="4">
    <location>
        <begin position="234"/>
        <end position="254"/>
    </location>
</feature>
<organism evidence="6 7">
    <name type="scientific">Saccharicrinis carchari</name>
    <dbReference type="NCBI Taxonomy" id="1168039"/>
    <lineage>
        <taxon>Bacteria</taxon>
        <taxon>Pseudomonadati</taxon>
        <taxon>Bacteroidota</taxon>
        <taxon>Bacteroidia</taxon>
        <taxon>Marinilabiliales</taxon>
        <taxon>Marinilabiliaceae</taxon>
        <taxon>Saccharicrinis</taxon>
    </lineage>
</organism>
<protein>
    <submittedName>
        <fullName evidence="6">Cyanate permease</fullName>
    </submittedName>
</protein>
<feature type="domain" description="Major facilitator superfamily (MFS) profile" evidence="5">
    <location>
        <begin position="106"/>
        <end position="295"/>
    </location>
</feature>
<evidence type="ECO:0000256" key="3">
    <source>
        <dbReference type="ARBA" id="ARBA00023136"/>
    </source>
</evidence>
<feature type="transmembrane region" description="Helical" evidence="4">
    <location>
        <begin position="102"/>
        <end position="125"/>
    </location>
</feature>
<evidence type="ECO:0000256" key="1">
    <source>
        <dbReference type="ARBA" id="ARBA00022692"/>
    </source>
</evidence>
<proteinExistence type="predicted"/>
<evidence type="ECO:0000256" key="2">
    <source>
        <dbReference type="ARBA" id="ARBA00022989"/>
    </source>
</evidence>
<keyword evidence="2 4" id="KW-1133">Transmembrane helix</keyword>
<evidence type="ECO:0000313" key="7">
    <source>
        <dbReference type="Proteomes" id="UP000319040"/>
    </source>
</evidence>
<feature type="transmembrane region" description="Helical" evidence="4">
    <location>
        <begin position="195"/>
        <end position="214"/>
    </location>
</feature>
<dbReference type="SUPFAM" id="SSF103473">
    <property type="entry name" value="MFS general substrate transporter"/>
    <property type="match status" value="1"/>
</dbReference>
<dbReference type="PROSITE" id="PS50850">
    <property type="entry name" value="MFS"/>
    <property type="match status" value="1"/>
</dbReference>
<accession>A0A521EHH1</accession>
<feature type="transmembrane region" description="Helical" evidence="4">
    <location>
        <begin position="171"/>
        <end position="189"/>
    </location>
</feature>
<dbReference type="InterPro" id="IPR050327">
    <property type="entry name" value="Proton-linked_MCT"/>
</dbReference>
<keyword evidence="1 4" id="KW-0812">Transmembrane</keyword>
<feature type="transmembrane region" description="Helical" evidence="4">
    <location>
        <begin position="137"/>
        <end position="159"/>
    </location>
</feature>
<dbReference type="EMBL" id="FXTB01000009">
    <property type="protein sequence ID" value="SMO83374.1"/>
    <property type="molecule type" value="Genomic_DNA"/>
</dbReference>
<gene>
    <name evidence="6" type="ORF">SAMN06265379_10924</name>
</gene>
<feature type="transmembrane region" description="Helical" evidence="4">
    <location>
        <begin position="62"/>
        <end position="81"/>
    </location>
</feature>
<dbReference type="AlphaFoldDB" id="A0A521EHH1"/>
<dbReference type="OrthoDB" id="9793415at2"/>
<dbReference type="GO" id="GO:0022857">
    <property type="term" value="F:transmembrane transporter activity"/>
    <property type="evidence" value="ECO:0007669"/>
    <property type="project" value="InterPro"/>
</dbReference>
<dbReference type="Proteomes" id="UP000319040">
    <property type="component" value="Unassembled WGS sequence"/>
</dbReference>
<dbReference type="InterPro" id="IPR011701">
    <property type="entry name" value="MFS"/>
</dbReference>
<evidence type="ECO:0000259" key="5">
    <source>
        <dbReference type="PROSITE" id="PS50850"/>
    </source>
</evidence>
<evidence type="ECO:0000313" key="6">
    <source>
        <dbReference type="EMBL" id="SMO83374.1"/>
    </source>
</evidence>
<dbReference type="InterPro" id="IPR036259">
    <property type="entry name" value="MFS_trans_sf"/>
</dbReference>
<sequence length="295" mass="31820">MGIGLLGGIGTGMGYLVSLTVPVKSFPQKKGLITGVVVAGFGAGAILLTYLADFLFKNSVGVLHVFLYWGTLYGLIIILAAQQLKTSGLKASQISYSSVTPMNGVVLFKLILGIFAGTFTGLLIIGNLKPIAQMQEVSMYAIPLAISLFALSNFTGRIVWGWMSDRIGNTLLIPTALLVQGAVSMSLFSVPVSDIQFISLIILIGFCFGAHFVLFAKDTIQMFGIDNYAKIYPFIFLGYGFAGIAGPFIGGWVVDLTGEYMYAILLAFTLSIVATFIYVFIDKKVHVTNRAFQIR</sequence>
<feature type="transmembrane region" description="Helical" evidence="4">
    <location>
        <begin position="32"/>
        <end position="56"/>
    </location>
</feature>
<dbReference type="Gene3D" id="1.20.1250.20">
    <property type="entry name" value="MFS general substrate transporter like domains"/>
    <property type="match status" value="1"/>
</dbReference>
<keyword evidence="3 4" id="KW-0472">Membrane</keyword>
<evidence type="ECO:0000256" key="4">
    <source>
        <dbReference type="SAM" id="Phobius"/>
    </source>
</evidence>
<reference evidence="6 7" key="1">
    <citation type="submission" date="2017-05" db="EMBL/GenBank/DDBJ databases">
        <authorList>
            <person name="Varghese N."/>
            <person name="Submissions S."/>
        </authorList>
    </citation>
    <scope>NUCLEOTIDE SEQUENCE [LARGE SCALE GENOMIC DNA]</scope>
    <source>
        <strain evidence="6 7">DSM 27040</strain>
    </source>
</reference>
<dbReference type="InterPro" id="IPR020846">
    <property type="entry name" value="MFS_dom"/>
</dbReference>